<name>A0A067ND01_BOTB1</name>
<keyword evidence="3" id="KW-1185">Reference proteome</keyword>
<dbReference type="HOGENOM" id="CLU_2512316_0_0_1"/>
<dbReference type="InParanoid" id="A0A067ND01"/>
<accession>A0A067ND01</accession>
<dbReference type="AlphaFoldDB" id="A0A067ND01"/>
<reference evidence="3" key="1">
    <citation type="journal article" date="2014" name="Proc. Natl. Acad. Sci. U.S.A.">
        <title>Extensive sampling of basidiomycete genomes demonstrates inadequacy of the white-rot/brown-rot paradigm for wood decay fungi.</title>
        <authorList>
            <person name="Riley R."/>
            <person name="Salamov A.A."/>
            <person name="Brown D.W."/>
            <person name="Nagy L.G."/>
            <person name="Floudas D."/>
            <person name="Held B.W."/>
            <person name="Levasseur A."/>
            <person name="Lombard V."/>
            <person name="Morin E."/>
            <person name="Otillar R."/>
            <person name="Lindquist E.A."/>
            <person name="Sun H."/>
            <person name="LaButti K.M."/>
            <person name="Schmutz J."/>
            <person name="Jabbour D."/>
            <person name="Luo H."/>
            <person name="Baker S.E."/>
            <person name="Pisabarro A.G."/>
            <person name="Walton J.D."/>
            <person name="Blanchette R.A."/>
            <person name="Henrissat B."/>
            <person name="Martin F."/>
            <person name="Cullen D."/>
            <person name="Hibbett D.S."/>
            <person name="Grigoriev I.V."/>
        </authorList>
    </citation>
    <scope>NUCLEOTIDE SEQUENCE [LARGE SCALE GENOMIC DNA]</scope>
    <source>
        <strain evidence="3">FD-172 SS1</strain>
    </source>
</reference>
<protein>
    <submittedName>
        <fullName evidence="2">Uncharacterized protein</fullName>
    </submittedName>
</protein>
<evidence type="ECO:0000256" key="1">
    <source>
        <dbReference type="SAM" id="MobiDB-lite"/>
    </source>
</evidence>
<evidence type="ECO:0000313" key="2">
    <source>
        <dbReference type="EMBL" id="KDQ21681.1"/>
    </source>
</evidence>
<organism evidence="2 3">
    <name type="scientific">Botryobasidium botryosum (strain FD-172 SS1)</name>
    <dbReference type="NCBI Taxonomy" id="930990"/>
    <lineage>
        <taxon>Eukaryota</taxon>
        <taxon>Fungi</taxon>
        <taxon>Dikarya</taxon>
        <taxon>Basidiomycota</taxon>
        <taxon>Agaricomycotina</taxon>
        <taxon>Agaricomycetes</taxon>
        <taxon>Cantharellales</taxon>
        <taxon>Botryobasidiaceae</taxon>
        <taxon>Botryobasidium</taxon>
    </lineage>
</organism>
<gene>
    <name evidence="2" type="ORF">BOTBODRAFT_210791</name>
</gene>
<proteinExistence type="predicted"/>
<dbReference type="Proteomes" id="UP000027195">
    <property type="component" value="Unassembled WGS sequence"/>
</dbReference>
<feature type="compositionally biased region" description="Polar residues" evidence="1">
    <location>
        <begin position="7"/>
        <end position="18"/>
    </location>
</feature>
<evidence type="ECO:0000313" key="3">
    <source>
        <dbReference type="Proteomes" id="UP000027195"/>
    </source>
</evidence>
<feature type="region of interest" description="Disordered" evidence="1">
    <location>
        <begin position="1"/>
        <end position="29"/>
    </location>
</feature>
<sequence length="85" mass="9614">MKMGTPPSGSSVAPSSTWPDRPATLPTPATPYIIVIGNNYTLGPRGEKRVPKHDVLRKPAVLLGRPKTELPKWYINDMEREWRKY</sequence>
<dbReference type="EMBL" id="KL198016">
    <property type="protein sequence ID" value="KDQ21681.1"/>
    <property type="molecule type" value="Genomic_DNA"/>
</dbReference>